<evidence type="ECO:0000256" key="1">
    <source>
        <dbReference type="ARBA" id="ARBA00010975"/>
    </source>
</evidence>
<dbReference type="PANTHER" id="PTHR33493:SF2">
    <property type="entry name" value="LATE EMBRYOGENESIS ABUNDANT PROTEIN 46"/>
    <property type="match status" value="1"/>
</dbReference>
<dbReference type="InterPro" id="IPR005513">
    <property type="entry name" value="LEA_1"/>
</dbReference>
<sequence length="136" mass="14935">YRLRNTRHQLKEKGASVATNRDRMQSGRSAMASAKEAAANAASSARSVMDQTKAAVEGKVEKMTAHNPVEKEMAEQRKQNRMGQAEAKKQEAHTQHAAEKEINKQEAHMEHEARHGGVSGYPCGHTGNLTSHHPCP</sequence>
<feature type="compositionally biased region" description="Polar residues" evidence="2">
    <location>
        <begin position="127"/>
        <end position="136"/>
    </location>
</feature>
<feature type="compositionally biased region" description="Basic and acidic residues" evidence="2">
    <location>
        <begin position="86"/>
        <end position="115"/>
    </location>
</feature>
<feature type="compositionally biased region" description="Low complexity" evidence="2">
    <location>
        <begin position="29"/>
        <end position="47"/>
    </location>
</feature>
<evidence type="ECO:0000256" key="2">
    <source>
        <dbReference type="SAM" id="MobiDB-lite"/>
    </source>
</evidence>
<accession>A0A1D1Y5B0</accession>
<feature type="non-terminal residue" evidence="3">
    <location>
        <position position="1"/>
    </location>
</feature>
<dbReference type="EMBL" id="GDJX01018101">
    <property type="protein sequence ID" value="JAT49835.1"/>
    <property type="molecule type" value="Transcribed_RNA"/>
</dbReference>
<name>A0A1D1Y5B0_9ARAE</name>
<dbReference type="AlphaFoldDB" id="A0A1D1Y5B0"/>
<dbReference type="PANTHER" id="PTHR33493">
    <property type="entry name" value="LATE EMBRYOGENESIS ABUNDANT PROTEIN 6-RELATED"/>
    <property type="match status" value="1"/>
</dbReference>
<proteinExistence type="inferred from homology"/>
<feature type="compositionally biased region" description="Basic and acidic residues" evidence="2">
    <location>
        <begin position="9"/>
        <end position="25"/>
    </location>
</feature>
<protein>
    <submittedName>
        <fullName evidence="3">Seed maturation protein</fullName>
    </submittedName>
</protein>
<organism evidence="3">
    <name type="scientific">Anthurium amnicola</name>
    <dbReference type="NCBI Taxonomy" id="1678845"/>
    <lineage>
        <taxon>Eukaryota</taxon>
        <taxon>Viridiplantae</taxon>
        <taxon>Streptophyta</taxon>
        <taxon>Embryophyta</taxon>
        <taxon>Tracheophyta</taxon>
        <taxon>Spermatophyta</taxon>
        <taxon>Magnoliopsida</taxon>
        <taxon>Liliopsida</taxon>
        <taxon>Araceae</taxon>
        <taxon>Pothoideae</taxon>
        <taxon>Potheae</taxon>
        <taxon>Anthurium</taxon>
    </lineage>
</organism>
<evidence type="ECO:0000313" key="3">
    <source>
        <dbReference type="EMBL" id="JAT49835.1"/>
    </source>
</evidence>
<feature type="region of interest" description="Disordered" evidence="2">
    <location>
        <begin position="1"/>
        <end position="136"/>
    </location>
</feature>
<feature type="compositionally biased region" description="Basic and acidic residues" evidence="2">
    <location>
        <begin position="56"/>
        <end position="78"/>
    </location>
</feature>
<comment type="similarity">
    <text evidence="1">Belongs to the LEA type 1 family.</text>
</comment>
<dbReference type="Pfam" id="PF03760">
    <property type="entry name" value="LEA_1"/>
    <property type="match status" value="1"/>
</dbReference>
<dbReference type="GO" id="GO:0009793">
    <property type="term" value="P:embryo development ending in seed dormancy"/>
    <property type="evidence" value="ECO:0007669"/>
    <property type="project" value="InterPro"/>
</dbReference>
<reference evidence="3" key="1">
    <citation type="submission" date="2015-07" db="EMBL/GenBank/DDBJ databases">
        <title>Transcriptome Assembly of Anthurium amnicola.</title>
        <authorList>
            <person name="Suzuki J."/>
        </authorList>
    </citation>
    <scope>NUCLEOTIDE SEQUENCE</scope>
</reference>
<gene>
    <name evidence="3" type="primary">GMPM1_1</name>
    <name evidence="3" type="ORF">g.26245</name>
</gene>